<evidence type="ECO:0000313" key="3">
    <source>
        <dbReference type="Proteomes" id="UP000295718"/>
    </source>
</evidence>
<dbReference type="AlphaFoldDB" id="A0A4R1QUR4"/>
<dbReference type="RefSeq" id="WP_031391548.1">
    <property type="nucleotide sequence ID" value="NZ_JPNB01000002.1"/>
</dbReference>
<evidence type="ECO:0000256" key="1">
    <source>
        <dbReference type="SAM" id="MobiDB-lite"/>
    </source>
</evidence>
<protein>
    <submittedName>
        <fullName evidence="2">Uncharacterized protein</fullName>
    </submittedName>
</protein>
<proteinExistence type="predicted"/>
<dbReference type="STRING" id="1469948.GCA_000732725_02885"/>
<keyword evidence="3" id="KW-1185">Reference proteome</keyword>
<evidence type="ECO:0000313" key="2">
    <source>
        <dbReference type="EMBL" id="TCL56943.1"/>
    </source>
</evidence>
<comment type="caution">
    <text evidence="2">The sequence shown here is derived from an EMBL/GenBank/DDBJ whole genome shotgun (WGS) entry which is preliminary data.</text>
</comment>
<feature type="region of interest" description="Disordered" evidence="1">
    <location>
        <begin position="159"/>
        <end position="194"/>
    </location>
</feature>
<sequence length="218" mass="24451">MLIGEINTSQTNYYHMAIRTESRPEFANNTAEGEAAESIARQMKDKLVNDKDKAQAIPEKGKGAPYSYLADENGIVEYKGVIFRCDNEKRELCLGDMSNRKNVIRIPLSGGGCLMVNRDNIDQLGKAIDMFSPEDINNILRALKLDAKIQEMKKEMEEMEDGIGKSSAEQNADSAKEAAEASEDGQKARGFHGYEEKEDGELFVLEEWQFDTLTKEIL</sequence>
<dbReference type="EMBL" id="SLUO01000010">
    <property type="protein sequence ID" value="TCL56943.1"/>
    <property type="molecule type" value="Genomic_DNA"/>
</dbReference>
<feature type="compositionally biased region" description="Basic and acidic residues" evidence="1">
    <location>
        <begin position="174"/>
        <end position="194"/>
    </location>
</feature>
<organism evidence="2 3">
    <name type="scientific">Kineothrix alysoides</name>
    <dbReference type="NCBI Taxonomy" id="1469948"/>
    <lineage>
        <taxon>Bacteria</taxon>
        <taxon>Bacillati</taxon>
        <taxon>Bacillota</taxon>
        <taxon>Clostridia</taxon>
        <taxon>Lachnospirales</taxon>
        <taxon>Lachnospiraceae</taxon>
        <taxon>Kineothrix</taxon>
    </lineage>
</organism>
<gene>
    <name evidence="2" type="ORF">EDD76_110116</name>
</gene>
<accession>A0A4R1QUR4</accession>
<dbReference type="Proteomes" id="UP000295718">
    <property type="component" value="Unassembled WGS sequence"/>
</dbReference>
<name>A0A4R1QUR4_9FIRM</name>
<reference evidence="2 3" key="1">
    <citation type="submission" date="2019-03" db="EMBL/GenBank/DDBJ databases">
        <title>Genomic Encyclopedia of Type Strains, Phase IV (KMG-IV): sequencing the most valuable type-strain genomes for metagenomic binning, comparative biology and taxonomic classification.</title>
        <authorList>
            <person name="Goeker M."/>
        </authorList>
    </citation>
    <scope>NUCLEOTIDE SEQUENCE [LARGE SCALE GENOMIC DNA]</scope>
    <source>
        <strain evidence="2 3">DSM 100556</strain>
    </source>
</reference>
<dbReference type="OrthoDB" id="2065570at2"/>